<dbReference type="Proteomes" id="UP000034022">
    <property type="component" value="Unassembled WGS sequence"/>
</dbReference>
<keyword evidence="5 11" id="KW-0479">Metal-binding</keyword>
<dbReference type="SUPFAM" id="SSF81653">
    <property type="entry name" value="Calcium ATPase, transduction domain A"/>
    <property type="match status" value="1"/>
</dbReference>
<dbReference type="InterPro" id="IPR023214">
    <property type="entry name" value="HAD_sf"/>
</dbReference>
<dbReference type="AlphaFoldDB" id="A0A0G0N0C6"/>
<feature type="transmembrane region" description="Helical" evidence="11">
    <location>
        <begin position="362"/>
        <end position="388"/>
    </location>
</feature>
<dbReference type="NCBIfam" id="TIGR01525">
    <property type="entry name" value="ATPase-IB_hvy"/>
    <property type="match status" value="1"/>
</dbReference>
<dbReference type="PRINTS" id="PR00119">
    <property type="entry name" value="CATATPASE"/>
</dbReference>
<evidence type="ECO:0000256" key="3">
    <source>
        <dbReference type="ARBA" id="ARBA00022448"/>
    </source>
</evidence>
<dbReference type="GO" id="GO:0005507">
    <property type="term" value="F:copper ion binding"/>
    <property type="evidence" value="ECO:0007669"/>
    <property type="project" value="TreeGrafter"/>
</dbReference>
<dbReference type="GO" id="GO:0012505">
    <property type="term" value="C:endomembrane system"/>
    <property type="evidence" value="ECO:0007669"/>
    <property type="project" value="UniProtKB-SubCell"/>
</dbReference>
<dbReference type="NCBIfam" id="TIGR01511">
    <property type="entry name" value="ATPase-IB1_Cu"/>
    <property type="match status" value="1"/>
</dbReference>
<name>A0A0G0N0C6_9BACT</name>
<dbReference type="InterPro" id="IPR008250">
    <property type="entry name" value="ATPase_P-typ_transduc_dom_A_sf"/>
</dbReference>
<feature type="transmembrane region" description="Helical" evidence="11">
    <location>
        <begin position="157"/>
        <end position="175"/>
    </location>
</feature>
<dbReference type="Pfam" id="PF00702">
    <property type="entry name" value="Hydrolase"/>
    <property type="match status" value="1"/>
</dbReference>
<dbReference type="EMBL" id="LBUU01000004">
    <property type="protein sequence ID" value="KKQ70566.1"/>
    <property type="molecule type" value="Genomic_DNA"/>
</dbReference>
<evidence type="ECO:0000256" key="6">
    <source>
        <dbReference type="ARBA" id="ARBA00022741"/>
    </source>
</evidence>
<dbReference type="InterPro" id="IPR001757">
    <property type="entry name" value="P_typ_ATPase"/>
</dbReference>
<feature type="transmembrane region" description="Helical" evidence="11">
    <location>
        <begin position="702"/>
        <end position="720"/>
    </location>
</feature>
<dbReference type="SFLD" id="SFLDG00002">
    <property type="entry name" value="C1.7:_P-type_atpase_like"/>
    <property type="match status" value="1"/>
</dbReference>
<dbReference type="PROSITE" id="PS01047">
    <property type="entry name" value="HMA_1"/>
    <property type="match status" value="1"/>
</dbReference>
<dbReference type="InterPro" id="IPR018303">
    <property type="entry name" value="ATPase_P-typ_P_site"/>
</dbReference>
<evidence type="ECO:0000256" key="4">
    <source>
        <dbReference type="ARBA" id="ARBA00022692"/>
    </source>
</evidence>
<dbReference type="PANTHER" id="PTHR43520">
    <property type="entry name" value="ATP7, ISOFORM B"/>
    <property type="match status" value="1"/>
</dbReference>
<keyword evidence="3" id="KW-0813">Transport</keyword>
<dbReference type="SFLD" id="SFLDS00003">
    <property type="entry name" value="Haloacid_Dehalogenase"/>
    <property type="match status" value="1"/>
</dbReference>
<dbReference type="InterPro" id="IPR036412">
    <property type="entry name" value="HAD-like_sf"/>
</dbReference>
<dbReference type="GO" id="GO:0043682">
    <property type="term" value="F:P-type divalent copper transporter activity"/>
    <property type="evidence" value="ECO:0007669"/>
    <property type="project" value="TreeGrafter"/>
</dbReference>
<evidence type="ECO:0000256" key="2">
    <source>
        <dbReference type="ARBA" id="ARBA00006024"/>
    </source>
</evidence>
<evidence type="ECO:0000259" key="12">
    <source>
        <dbReference type="PROSITE" id="PS50846"/>
    </source>
</evidence>
<dbReference type="InterPro" id="IPR059000">
    <property type="entry name" value="ATPase_P-type_domA"/>
</dbReference>
<dbReference type="Pfam" id="PF00122">
    <property type="entry name" value="E1-E2_ATPase"/>
    <property type="match status" value="1"/>
</dbReference>
<dbReference type="PATRIC" id="fig|1618638.3.peg.527"/>
<dbReference type="NCBIfam" id="TIGR01494">
    <property type="entry name" value="ATPase_P-type"/>
    <property type="match status" value="1"/>
</dbReference>
<dbReference type="SUPFAM" id="SSF55008">
    <property type="entry name" value="HMA, heavy metal-associated domain"/>
    <property type="match status" value="1"/>
</dbReference>
<dbReference type="GO" id="GO:0005886">
    <property type="term" value="C:plasma membrane"/>
    <property type="evidence" value="ECO:0007669"/>
    <property type="project" value="UniProtKB-SubCell"/>
</dbReference>
<dbReference type="CDD" id="cd02094">
    <property type="entry name" value="P-type_ATPase_Cu-like"/>
    <property type="match status" value="1"/>
</dbReference>
<keyword evidence="10 11" id="KW-0472">Membrane</keyword>
<dbReference type="SFLD" id="SFLDF00027">
    <property type="entry name" value="p-type_atpase"/>
    <property type="match status" value="1"/>
</dbReference>
<feature type="transmembrane region" description="Helical" evidence="11">
    <location>
        <begin position="92"/>
        <end position="111"/>
    </location>
</feature>
<dbReference type="PROSITE" id="PS50846">
    <property type="entry name" value="HMA_2"/>
    <property type="match status" value="1"/>
</dbReference>
<dbReference type="InterPro" id="IPR027256">
    <property type="entry name" value="P-typ_ATPase_IB"/>
</dbReference>
<evidence type="ECO:0000256" key="7">
    <source>
        <dbReference type="ARBA" id="ARBA00022840"/>
    </source>
</evidence>
<evidence type="ECO:0000313" key="14">
    <source>
        <dbReference type="Proteomes" id="UP000034022"/>
    </source>
</evidence>
<accession>A0A0G0N0C6</accession>
<proteinExistence type="inferred from homology"/>
<feature type="transmembrane region" description="Helical" evidence="11">
    <location>
        <begin position="123"/>
        <end position="145"/>
    </location>
</feature>
<dbReference type="PANTHER" id="PTHR43520:SF8">
    <property type="entry name" value="P-TYPE CU(+) TRANSPORTER"/>
    <property type="match status" value="1"/>
</dbReference>
<keyword evidence="6 11" id="KW-0547">Nucleotide-binding</keyword>
<evidence type="ECO:0000256" key="10">
    <source>
        <dbReference type="ARBA" id="ARBA00023136"/>
    </source>
</evidence>
<keyword evidence="11" id="KW-1003">Cell membrane</keyword>
<keyword evidence="4 11" id="KW-0812">Transmembrane</keyword>
<evidence type="ECO:0000256" key="5">
    <source>
        <dbReference type="ARBA" id="ARBA00022723"/>
    </source>
</evidence>
<dbReference type="GO" id="GO:0005524">
    <property type="term" value="F:ATP binding"/>
    <property type="evidence" value="ECO:0007669"/>
    <property type="project" value="UniProtKB-UniRule"/>
</dbReference>
<dbReference type="GO" id="GO:0055070">
    <property type="term" value="P:copper ion homeostasis"/>
    <property type="evidence" value="ECO:0007669"/>
    <property type="project" value="TreeGrafter"/>
</dbReference>
<dbReference type="CDD" id="cd00371">
    <property type="entry name" value="HMA"/>
    <property type="match status" value="1"/>
</dbReference>
<dbReference type="InterPro" id="IPR044492">
    <property type="entry name" value="P_typ_ATPase_HD_dom"/>
</dbReference>
<dbReference type="InterPro" id="IPR006121">
    <property type="entry name" value="HMA_dom"/>
</dbReference>
<dbReference type="SUPFAM" id="SSF56784">
    <property type="entry name" value="HAD-like"/>
    <property type="match status" value="1"/>
</dbReference>
<feature type="transmembrane region" description="Helical" evidence="11">
    <location>
        <begin position="677"/>
        <end position="696"/>
    </location>
</feature>
<comment type="subcellular location">
    <subcellularLocation>
        <location evidence="11">Cell membrane</location>
    </subcellularLocation>
    <subcellularLocation>
        <location evidence="1">Endomembrane system</location>
        <topology evidence="1">Multi-pass membrane protein</topology>
    </subcellularLocation>
</comment>
<evidence type="ECO:0000256" key="1">
    <source>
        <dbReference type="ARBA" id="ARBA00004127"/>
    </source>
</evidence>
<keyword evidence="7 11" id="KW-0067">ATP-binding</keyword>
<feature type="domain" description="HMA" evidence="12">
    <location>
        <begin position="2"/>
        <end position="68"/>
    </location>
</feature>
<dbReference type="SUPFAM" id="SSF81665">
    <property type="entry name" value="Calcium ATPase, transmembrane domain M"/>
    <property type="match status" value="1"/>
</dbReference>
<protein>
    <submittedName>
        <fullName evidence="13">Copper-translocating P-type ATPase</fullName>
    </submittedName>
</protein>
<dbReference type="InterPro" id="IPR036163">
    <property type="entry name" value="HMA_dom_sf"/>
</dbReference>
<evidence type="ECO:0000313" key="13">
    <source>
        <dbReference type="EMBL" id="KKQ70566.1"/>
    </source>
</evidence>
<keyword evidence="8" id="KW-1278">Translocase</keyword>
<gene>
    <name evidence="13" type="ORF">US91_C0004G0051</name>
</gene>
<dbReference type="FunFam" id="2.70.150.10:FF:000002">
    <property type="entry name" value="Copper-transporting ATPase 1, putative"/>
    <property type="match status" value="1"/>
</dbReference>
<dbReference type="Gene3D" id="2.70.150.10">
    <property type="entry name" value="Calcium-transporting ATPase, cytoplasmic transduction domain A"/>
    <property type="match status" value="1"/>
</dbReference>
<comment type="caution">
    <text evidence="13">The sequence shown here is derived from an EMBL/GenBank/DDBJ whole genome shotgun (WGS) entry which is preliminary data.</text>
</comment>
<dbReference type="PROSITE" id="PS00154">
    <property type="entry name" value="ATPASE_E1_E2"/>
    <property type="match status" value="1"/>
</dbReference>
<dbReference type="PRINTS" id="PR00943">
    <property type="entry name" value="CUATPASE"/>
</dbReference>
<feature type="transmembrane region" description="Helical" evidence="11">
    <location>
        <begin position="333"/>
        <end position="356"/>
    </location>
</feature>
<comment type="similarity">
    <text evidence="2 11">Belongs to the cation transport ATPase (P-type) (TC 3.A.3) family. Type IB subfamily.</text>
</comment>
<dbReference type="InterPro" id="IPR023299">
    <property type="entry name" value="ATPase_P-typ_cyto_dom_N"/>
</dbReference>
<dbReference type="Gene3D" id="3.40.1110.10">
    <property type="entry name" value="Calcium-transporting ATPase, cytoplasmic domain N"/>
    <property type="match status" value="1"/>
</dbReference>
<feature type="transmembrane region" description="Helical" evidence="11">
    <location>
        <begin position="181"/>
        <end position="198"/>
    </location>
</feature>
<dbReference type="Gene3D" id="3.40.50.1000">
    <property type="entry name" value="HAD superfamily/HAD-like"/>
    <property type="match status" value="1"/>
</dbReference>
<evidence type="ECO:0000256" key="11">
    <source>
        <dbReference type="RuleBase" id="RU362081"/>
    </source>
</evidence>
<dbReference type="FunFam" id="3.30.70.100:FF:000001">
    <property type="entry name" value="ATPase copper transporting beta"/>
    <property type="match status" value="1"/>
</dbReference>
<sequence length="724" mass="78635">MISTKLNIAGMHCASCASNIKIALEKEKAVKSATVNFALKNAEVVYDEKNLTLDQIKDIIQKTGYTVIENNEIEKSEILAAKADAALKLKTILALILSAPLIVSMFWMYKIPGSFLGVMSTHWLHHNLAFIVVFILGWQFHANAWRALMNKQSDMDTLISVGTLSAYFFSVYAMFTGGDIYFEGAATITALILLGRYMELKTKNRSMSALKKLMELGVKSATIINENGKEEKRDLKEINIGDTLLIRPGDKIPLDGIITSGSTTIDESMLTGEAIPVTKENGQEVFAATINLDGIIKIKVNKNGEDTVYSQIIKSVEDAQKYKAPIQKLADKIAAIFVPVVIVIAALTFIFTWLVVGDVGVAVLRAISVLIISCPCALGIATPIAILVGSSVGAKNGILIKNGESFEKAQNITTAVFDKTGTLTLGKPEIKEIISTNDSIYSNDKILKLAKSLAKNSSHPLSQAINNYEAKIELAEIDNFLEISGHGLTGTCKTHGTQILLGNYKLLKEKSVSREWAKTLVEKYKESEYTILFVGHGIEIAGAILLADKIKENSRAALDAIKNLGIRSVIISGDNKNSVATVANNLGVTDYLAEVLPNKKQAEVKKIQSQNEKVLFAGDGINDAPALVQADLGIAMASGTDIAKEAGDIVILKNDPEKIVFAIRLSRLTFSIIKQNLFWAFFYNTIAIPFAVFGLVSPMVAALAMGLSDVTVIGNALRIYRIRK</sequence>
<organism evidence="13 14">
    <name type="scientific">Candidatus Falkowbacteria bacterium GW2011_GWE1_38_31</name>
    <dbReference type="NCBI Taxonomy" id="1618638"/>
    <lineage>
        <taxon>Bacteria</taxon>
        <taxon>Candidatus Falkowiibacteriota</taxon>
    </lineage>
</organism>
<dbReference type="GO" id="GO:0016887">
    <property type="term" value="F:ATP hydrolysis activity"/>
    <property type="evidence" value="ECO:0007669"/>
    <property type="project" value="InterPro"/>
</dbReference>
<dbReference type="InterPro" id="IPR017969">
    <property type="entry name" value="Heavy-metal-associated_CS"/>
</dbReference>
<evidence type="ECO:0000256" key="8">
    <source>
        <dbReference type="ARBA" id="ARBA00022967"/>
    </source>
</evidence>
<keyword evidence="9 11" id="KW-1133">Transmembrane helix</keyword>
<evidence type="ECO:0000256" key="9">
    <source>
        <dbReference type="ARBA" id="ARBA00022989"/>
    </source>
</evidence>
<dbReference type="InterPro" id="IPR023298">
    <property type="entry name" value="ATPase_P-typ_TM_dom_sf"/>
</dbReference>
<dbReference type="Pfam" id="PF00403">
    <property type="entry name" value="HMA"/>
    <property type="match status" value="1"/>
</dbReference>
<dbReference type="Gene3D" id="3.30.70.100">
    <property type="match status" value="1"/>
</dbReference>
<reference evidence="13 14" key="1">
    <citation type="journal article" date="2015" name="Nature">
        <title>rRNA introns, odd ribosomes, and small enigmatic genomes across a large radiation of phyla.</title>
        <authorList>
            <person name="Brown C.T."/>
            <person name="Hug L.A."/>
            <person name="Thomas B.C."/>
            <person name="Sharon I."/>
            <person name="Castelle C.J."/>
            <person name="Singh A."/>
            <person name="Wilkins M.J."/>
            <person name="Williams K.H."/>
            <person name="Banfield J.F."/>
        </authorList>
    </citation>
    <scope>NUCLEOTIDE SEQUENCE [LARGE SCALE GENOMIC DNA]</scope>
</reference>